<name>A0A4P7PX43_9FLAO</name>
<reference evidence="1 2" key="1">
    <citation type="submission" date="2019-04" db="EMBL/GenBank/DDBJ databases">
        <title>Flavobacterium sp. GS03.</title>
        <authorList>
            <person name="Kim H."/>
        </authorList>
    </citation>
    <scope>NUCLEOTIDE SEQUENCE [LARGE SCALE GENOMIC DNA]</scope>
    <source>
        <strain evidence="1 2">GS03</strain>
    </source>
</reference>
<dbReference type="InterPro" id="IPR011990">
    <property type="entry name" value="TPR-like_helical_dom_sf"/>
</dbReference>
<keyword evidence="2" id="KW-1185">Reference proteome</keyword>
<accession>A0A4P7PX43</accession>
<gene>
    <name evidence="1" type="ORF">GS03_02394</name>
</gene>
<organism evidence="1 2">
    <name type="scientific">Flavobacterium sangjuense</name>
    <dbReference type="NCBI Taxonomy" id="2518177"/>
    <lineage>
        <taxon>Bacteria</taxon>
        <taxon>Pseudomonadati</taxon>
        <taxon>Bacteroidota</taxon>
        <taxon>Flavobacteriia</taxon>
        <taxon>Flavobacteriales</taxon>
        <taxon>Flavobacteriaceae</taxon>
        <taxon>Flavobacterium</taxon>
    </lineage>
</organism>
<dbReference type="Proteomes" id="UP000296862">
    <property type="component" value="Chromosome"/>
</dbReference>
<dbReference type="EMBL" id="CP038810">
    <property type="protein sequence ID" value="QBZ98882.1"/>
    <property type="molecule type" value="Genomic_DNA"/>
</dbReference>
<dbReference type="SUPFAM" id="SSF81901">
    <property type="entry name" value="HCP-like"/>
    <property type="match status" value="1"/>
</dbReference>
<dbReference type="RefSeq" id="WP_136152764.1">
    <property type="nucleotide sequence ID" value="NZ_CP038810.1"/>
</dbReference>
<evidence type="ECO:0000313" key="2">
    <source>
        <dbReference type="Proteomes" id="UP000296862"/>
    </source>
</evidence>
<dbReference type="KEGG" id="fsn:GS03_02394"/>
<dbReference type="Gene3D" id="1.25.40.10">
    <property type="entry name" value="Tetratricopeptide repeat domain"/>
    <property type="match status" value="1"/>
</dbReference>
<evidence type="ECO:0008006" key="3">
    <source>
        <dbReference type="Google" id="ProtNLM"/>
    </source>
</evidence>
<sequence>MKKVIILLSLIIIGCTQKNDGKLTEDEIKGLRNKAINLGDKNSYAQLIAYYQNSKSYDLLPYSFIMAKKYNNPDAFLAIYQDLIKLENNGKFNESLISNLKKEEINYILSLLKRGAELNDIDCKVFLARHYRNGFGVPKNEKIADSLMNSINK</sequence>
<dbReference type="OrthoDB" id="1376289at2"/>
<protein>
    <recommendedName>
        <fullName evidence="3">Lipoprotein</fullName>
    </recommendedName>
</protein>
<dbReference type="PROSITE" id="PS51257">
    <property type="entry name" value="PROKAR_LIPOPROTEIN"/>
    <property type="match status" value="1"/>
</dbReference>
<evidence type="ECO:0000313" key="1">
    <source>
        <dbReference type="EMBL" id="QBZ98882.1"/>
    </source>
</evidence>
<proteinExistence type="predicted"/>
<dbReference type="AlphaFoldDB" id="A0A4P7PX43"/>